<dbReference type="EMBL" id="JAVRRT010000015">
    <property type="protein sequence ID" value="KAK5165780.1"/>
    <property type="molecule type" value="Genomic_DNA"/>
</dbReference>
<comment type="caution">
    <text evidence="2">The sequence shown here is derived from an EMBL/GenBank/DDBJ whole genome shotgun (WGS) entry which is preliminary data.</text>
</comment>
<evidence type="ECO:0000256" key="1">
    <source>
        <dbReference type="SAM" id="MobiDB-lite"/>
    </source>
</evidence>
<evidence type="ECO:0000313" key="3">
    <source>
        <dbReference type="Proteomes" id="UP001337655"/>
    </source>
</evidence>
<proteinExistence type="predicted"/>
<feature type="compositionally biased region" description="Acidic residues" evidence="1">
    <location>
        <begin position="162"/>
        <end position="171"/>
    </location>
</feature>
<organism evidence="2 3">
    <name type="scientific">Saxophila tyrrhenica</name>
    <dbReference type="NCBI Taxonomy" id="1690608"/>
    <lineage>
        <taxon>Eukaryota</taxon>
        <taxon>Fungi</taxon>
        <taxon>Dikarya</taxon>
        <taxon>Ascomycota</taxon>
        <taxon>Pezizomycotina</taxon>
        <taxon>Dothideomycetes</taxon>
        <taxon>Dothideomycetidae</taxon>
        <taxon>Mycosphaerellales</taxon>
        <taxon>Extremaceae</taxon>
        <taxon>Saxophila</taxon>
    </lineage>
</organism>
<keyword evidence="3" id="KW-1185">Reference proteome</keyword>
<dbReference type="GeneID" id="89930035"/>
<sequence>MNISAAISRPVRNQNDLTTSEHMQYEVAGEANDIVANVLHTSPDGRCLKEILTGHMDIASTQLWEQTIRGMRIQNEIYSWDCQDYVIEMIDTLENVGLLGSFENYTAVKNRILQMRGTIEETYRLVRDYDPATLEAEDEHSDVQTSGESEDSLPQHVRSEELIVDSDDEYD</sequence>
<protein>
    <submittedName>
        <fullName evidence="2">Uncharacterized protein</fullName>
    </submittedName>
</protein>
<dbReference type="Proteomes" id="UP001337655">
    <property type="component" value="Unassembled WGS sequence"/>
</dbReference>
<feature type="region of interest" description="Disordered" evidence="1">
    <location>
        <begin position="134"/>
        <end position="171"/>
    </location>
</feature>
<dbReference type="RefSeq" id="XP_064655792.1">
    <property type="nucleotide sequence ID" value="XM_064805933.1"/>
</dbReference>
<gene>
    <name evidence="2" type="ORF">LTR77_008703</name>
</gene>
<name>A0AAV9P1Z2_9PEZI</name>
<evidence type="ECO:0000313" key="2">
    <source>
        <dbReference type="EMBL" id="KAK5165780.1"/>
    </source>
</evidence>
<dbReference type="AlphaFoldDB" id="A0AAV9P1Z2"/>
<accession>A0AAV9P1Z2</accession>
<reference evidence="2 3" key="1">
    <citation type="submission" date="2023-08" db="EMBL/GenBank/DDBJ databases">
        <title>Black Yeasts Isolated from many extreme environments.</title>
        <authorList>
            <person name="Coleine C."/>
            <person name="Stajich J.E."/>
            <person name="Selbmann L."/>
        </authorList>
    </citation>
    <scope>NUCLEOTIDE SEQUENCE [LARGE SCALE GENOMIC DNA]</scope>
    <source>
        <strain evidence="2 3">CCFEE 5935</strain>
    </source>
</reference>